<organism evidence="2 3">
    <name type="scientific">Prunus dulcis</name>
    <name type="common">Almond</name>
    <name type="synonym">Amygdalus dulcis</name>
    <dbReference type="NCBI Taxonomy" id="3755"/>
    <lineage>
        <taxon>Eukaryota</taxon>
        <taxon>Viridiplantae</taxon>
        <taxon>Streptophyta</taxon>
        <taxon>Embryophyta</taxon>
        <taxon>Tracheophyta</taxon>
        <taxon>Spermatophyta</taxon>
        <taxon>Magnoliopsida</taxon>
        <taxon>eudicotyledons</taxon>
        <taxon>Gunneridae</taxon>
        <taxon>Pentapetalae</taxon>
        <taxon>rosids</taxon>
        <taxon>fabids</taxon>
        <taxon>Rosales</taxon>
        <taxon>Rosaceae</taxon>
        <taxon>Amygdaloideae</taxon>
        <taxon>Amygdaleae</taxon>
        <taxon>Prunus</taxon>
    </lineage>
</organism>
<evidence type="ECO:0000313" key="2">
    <source>
        <dbReference type="EMBL" id="VVA16069.1"/>
    </source>
</evidence>
<proteinExistence type="predicted"/>
<dbReference type="EMBL" id="CABIKO010000017">
    <property type="protein sequence ID" value="VVA16069.1"/>
    <property type="molecule type" value="Genomic_DNA"/>
</dbReference>
<dbReference type="Proteomes" id="UP000327085">
    <property type="component" value="Chromosome 1"/>
</dbReference>
<feature type="region of interest" description="Disordered" evidence="1">
    <location>
        <begin position="56"/>
        <end position="152"/>
    </location>
</feature>
<name>A0A5E4EMC3_PRUDU</name>
<feature type="compositionally biased region" description="Pro residues" evidence="1">
    <location>
        <begin position="60"/>
        <end position="152"/>
    </location>
</feature>
<reference evidence="3" key="1">
    <citation type="journal article" date="2020" name="Plant J.">
        <title>Transposons played a major role in the diversification between the closely related almond and peach genomes: results from the almond genome sequence.</title>
        <authorList>
            <person name="Alioto T."/>
            <person name="Alexiou K.G."/>
            <person name="Bardil A."/>
            <person name="Barteri F."/>
            <person name="Castanera R."/>
            <person name="Cruz F."/>
            <person name="Dhingra A."/>
            <person name="Duval H."/>
            <person name="Fernandez I Marti A."/>
            <person name="Frias L."/>
            <person name="Galan B."/>
            <person name="Garcia J.L."/>
            <person name="Howad W."/>
            <person name="Gomez-Garrido J."/>
            <person name="Gut M."/>
            <person name="Julca I."/>
            <person name="Morata J."/>
            <person name="Puigdomenech P."/>
            <person name="Ribeca P."/>
            <person name="Rubio Cabetas M.J."/>
            <person name="Vlasova A."/>
            <person name="Wirthensohn M."/>
            <person name="Garcia-Mas J."/>
            <person name="Gabaldon T."/>
            <person name="Casacuberta J.M."/>
            <person name="Arus P."/>
        </authorList>
    </citation>
    <scope>NUCLEOTIDE SEQUENCE [LARGE SCALE GENOMIC DNA]</scope>
    <source>
        <strain evidence="3">cv. Texas</strain>
    </source>
</reference>
<protein>
    <submittedName>
        <fullName evidence="2">Uncharacterized protein</fullName>
    </submittedName>
</protein>
<dbReference type="OMA" id="RFSINNH"/>
<dbReference type="Gramene" id="VVA16069">
    <property type="protein sequence ID" value="VVA16069"/>
    <property type="gene ID" value="Prudul26B013926"/>
</dbReference>
<sequence length="152" mass="17161">MIKRIYYLHLRFSINNHPYQLKILLLCQRELVELIRIILFAIKAYIRVLLPKIPLKGVVRPPPSSPYGKPPSTQPPIVHSPPPTPVTKPLPPPYPKTPTLPPVVKPPTPSYPKHPPPIKAPLPPQKPEGKKPPPPTPYKKKPPPYYNPPQNP</sequence>
<dbReference type="PRINTS" id="PR01217">
    <property type="entry name" value="PRICHEXTENSN"/>
</dbReference>
<accession>A0A5E4EMC3</accession>
<gene>
    <name evidence="2" type="ORF">ALMOND_2B013926</name>
</gene>
<evidence type="ECO:0000313" key="3">
    <source>
        <dbReference type="Proteomes" id="UP000327085"/>
    </source>
</evidence>
<dbReference type="AlphaFoldDB" id="A0A5E4EMC3"/>
<dbReference type="InParanoid" id="A0A5E4EMC3"/>
<evidence type="ECO:0000256" key="1">
    <source>
        <dbReference type="SAM" id="MobiDB-lite"/>
    </source>
</evidence>